<dbReference type="InterPro" id="IPR036188">
    <property type="entry name" value="FAD/NAD-bd_sf"/>
</dbReference>
<dbReference type="GO" id="GO:0004497">
    <property type="term" value="F:monooxygenase activity"/>
    <property type="evidence" value="ECO:0007669"/>
    <property type="project" value="UniProtKB-KW"/>
</dbReference>
<protein>
    <submittedName>
        <fullName evidence="4">Monooxygenase</fullName>
    </submittedName>
</protein>
<dbReference type="EMBL" id="VCQT01000034">
    <property type="protein sequence ID" value="TMW12375.1"/>
    <property type="molecule type" value="Genomic_DNA"/>
</dbReference>
<name>A0ABY2XK40_9GAMM</name>
<dbReference type="Gene3D" id="3.30.9.10">
    <property type="entry name" value="D-Amino Acid Oxidase, subunit A, domain 2"/>
    <property type="match status" value="1"/>
</dbReference>
<feature type="domain" description="FAD-binding" evidence="3">
    <location>
        <begin position="12"/>
        <end position="309"/>
    </location>
</feature>
<keyword evidence="4" id="KW-0560">Oxidoreductase</keyword>
<keyword evidence="4" id="KW-0503">Monooxygenase</keyword>
<feature type="non-terminal residue" evidence="4">
    <location>
        <position position="1"/>
    </location>
</feature>
<comment type="caution">
    <text evidence="4">The sequence shown here is derived from an EMBL/GenBank/DDBJ whole genome shotgun (WGS) entry which is preliminary data.</text>
</comment>
<dbReference type="PANTHER" id="PTHR43004">
    <property type="entry name" value="TRK SYSTEM POTASSIUM UPTAKE PROTEIN"/>
    <property type="match status" value="1"/>
</dbReference>
<evidence type="ECO:0000259" key="3">
    <source>
        <dbReference type="Pfam" id="PF01494"/>
    </source>
</evidence>
<evidence type="ECO:0000256" key="2">
    <source>
        <dbReference type="ARBA" id="ARBA00022827"/>
    </source>
</evidence>
<dbReference type="PANTHER" id="PTHR43004:SF6">
    <property type="entry name" value="FAD_NAD(P)-BINDING OXIDOREDUCTASE FAMILY PROTEIN"/>
    <property type="match status" value="1"/>
</dbReference>
<reference evidence="4 5" key="1">
    <citation type="submission" date="2019-05" db="EMBL/GenBank/DDBJ databases">
        <title>Genome of Alcanivorax gelatiniphagus, an oil degrading marine bacteria.</title>
        <authorList>
            <person name="Kwon K.K."/>
        </authorList>
    </citation>
    <scope>NUCLEOTIDE SEQUENCE [LARGE SCALE GENOMIC DNA]</scope>
    <source>
        <strain evidence="4 5">MEBiC 08158</strain>
    </source>
</reference>
<dbReference type="Pfam" id="PF21274">
    <property type="entry name" value="Rng_hyd_C"/>
    <property type="match status" value="1"/>
</dbReference>
<dbReference type="InterPro" id="IPR050641">
    <property type="entry name" value="RIFMO-like"/>
</dbReference>
<accession>A0ABY2XK40</accession>
<evidence type="ECO:0000256" key="1">
    <source>
        <dbReference type="ARBA" id="ARBA00022630"/>
    </source>
</evidence>
<proteinExistence type="predicted"/>
<evidence type="ECO:0000313" key="5">
    <source>
        <dbReference type="Proteomes" id="UP000739180"/>
    </source>
</evidence>
<dbReference type="SUPFAM" id="SSF51905">
    <property type="entry name" value="FAD/NAD(P)-binding domain"/>
    <property type="match status" value="1"/>
</dbReference>
<keyword evidence="2" id="KW-0274">FAD</keyword>
<keyword evidence="5" id="KW-1185">Reference proteome</keyword>
<gene>
    <name evidence="4" type="ORF">FGS76_10685</name>
</gene>
<dbReference type="RefSeq" id="WP_138772631.1">
    <property type="nucleotide sequence ID" value="NZ_VCQT01000034.1"/>
</dbReference>
<dbReference type="Gene3D" id="3.40.30.120">
    <property type="match status" value="1"/>
</dbReference>
<keyword evidence="1" id="KW-0285">Flavoprotein</keyword>
<organism evidence="4 5">
    <name type="scientific">Alloalcanivorax gelatiniphagus</name>
    <dbReference type="NCBI Taxonomy" id="1194167"/>
    <lineage>
        <taxon>Bacteria</taxon>
        <taxon>Pseudomonadati</taxon>
        <taxon>Pseudomonadota</taxon>
        <taxon>Gammaproteobacteria</taxon>
        <taxon>Oceanospirillales</taxon>
        <taxon>Alcanivoracaceae</taxon>
        <taxon>Alloalcanivorax</taxon>
    </lineage>
</organism>
<dbReference type="Pfam" id="PF01494">
    <property type="entry name" value="FAD_binding_3"/>
    <property type="match status" value="1"/>
</dbReference>
<sequence length="564" mass="62286">SFEIWSQYSPALADEIMALCPTEDEIGDITWCTSLLGKKLGSIDLLADKDRVERVQGFGPYRIAHVGQHLLMPILWRAVDSEPLITFHRDHKLKGFQNQGDGVTVEVTGPDGQTTAIDSRWLIGADGANSDVRDQLGIHMDGPVLANMASIFFKMKLDEVYPAPRPLLSWIYNPKFCGVLIKHDDDDYILMTPFISAEQKIAKGDSRYWEKIIPAAIGTHKVPFQIHTHGQWSMTAQLASTFGRGRTLLVGDVAHRFPHTGGFGLNSGVQDAHNVAWKLAAVLEERATPELLATYEAERKPVIQRFADQSVGNHFTLDNVTRHVGLRNQNLMAMTKRFAARPINRLPRIAHGQLADTLMRLALMPTGLLENRTFVGRRLRATLGREIPGQMAHFISTGLEYGFAYSAGLVQGESTPQPMIEDGVTDYRPTTWPGSRLPHAMVDHQGRPTPIHDLIDRRAFTLVTADPDGWRDALAALPEPIQMGLTLVALATPDPADRQAALDLFEVGEQGAVLVRPDQHVAWRTREPASTAAATLVDVANGLFAPYGRQPAARKPAHAEPETH</sequence>
<dbReference type="InterPro" id="IPR002938">
    <property type="entry name" value="FAD-bd"/>
</dbReference>
<dbReference type="Proteomes" id="UP000739180">
    <property type="component" value="Unassembled WGS sequence"/>
</dbReference>
<dbReference type="Gene3D" id="3.50.50.60">
    <property type="entry name" value="FAD/NAD(P)-binding domain"/>
    <property type="match status" value="1"/>
</dbReference>
<dbReference type="PRINTS" id="PR00420">
    <property type="entry name" value="RNGMNOXGNASE"/>
</dbReference>
<evidence type="ECO:0000313" key="4">
    <source>
        <dbReference type="EMBL" id="TMW12375.1"/>
    </source>
</evidence>